<dbReference type="RefSeq" id="XP_005097573.1">
    <property type="nucleotide sequence ID" value="XM_005097516.2"/>
</dbReference>
<evidence type="ECO:0000313" key="5">
    <source>
        <dbReference type="RefSeq" id="XP_005097572.1"/>
    </source>
</evidence>
<evidence type="ECO:0000313" key="4">
    <source>
        <dbReference type="Proteomes" id="UP000694888"/>
    </source>
</evidence>
<name>A0ABM0JN44_APLCA</name>
<evidence type="ECO:0000313" key="6">
    <source>
        <dbReference type="RefSeq" id="XP_005097573.1"/>
    </source>
</evidence>
<evidence type="ECO:0000256" key="2">
    <source>
        <dbReference type="SAM" id="SignalP"/>
    </source>
</evidence>
<feature type="chain" id="PRO_5045021097" evidence="2">
    <location>
        <begin position="19"/>
        <end position="228"/>
    </location>
</feature>
<dbReference type="Gene3D" id="2.70.220.10">
    <property type="entry name" value="Ganglioside GM2 activator"/>
    <property type="match status" value="1"/>
</dbReference>
<proteinExistence type="predicted"/>
<evidence type="ECO:0000256" key="1">
    <source>
        <dbReference type="ARBA" id="ARBA00022729"/>
    </source>
</evidence>
<dbReference type="PANTHER" id="PTHR17357:SF0">
    <property type="entry name" value="GANGLIOSIDE GM2 ACTIVATOR"/>
    <property type="match status" value="1"/>
</dbReference>
<dbReference type="InterPro" id="IPR036846">
    <property type="entry name" value="GM2-AP_sf"/>
</dbReference>
<dbReference type="GeneID" id="101862577"/>
<keyword evidence="4" id="KW-1185">Reference proteome</keyword>
<protein>
    <submittedName>
        <fullName evidence="5 6">Ganglioside GM2 activator</fullName>
    </submittedName>
</protein>
<dbReference type="Pfam" id="PF02221">
    <property type="entry name" value="E1_DerP2_DerF2"/>
    <property type="match status" value="1"/>
</dbReference>
<accession>A0ABM0JN44</accession>
<dbReference type="SUPFAM" id="SSF63707">
    <property type="entry name" value="Ganglioside M2 (gm2) activator"/>
    <property type="match status" value="1"/>
</dbReference>
<keyword evidence="1 2" id="KW-0732">Signal</keyword>
<dbReference type="InterPro" id="IPR003172">
    <property type="entry name" value="ML_dom"/>
</dbReference>
<gene>
    <name evidence="5 6" type="primary">LOC101862577</name>
</gene>
<feature type="signal peptide" evidence="2">
    <location>
        <begin position="1"/>
        <end position="18"/>
    </location>
</feature>
<organism evidence="4 6">
    <name type="scientific">Aplysia californica</name>
    <name type="common">California sea hare</name>
    <dbReference type="NCBI Taxonomy" id="6500"/>
    <lineage>
        <taxon>Eukaryota</taxon>
        <taxon>Metazoa</taxon>
        <taxon>Spiralia</taxon>
        <taxon>Lophotrochozoa</taxon>
        <taxon>Mollusca</taxon>
        <taxon>Gastropoda</taxon>
        <taxon>Heterobranchia</taxon>
        <taxon>Euthyneura</taxon>
        <taxon>Tectipleura</taxon>
        <taxon>Aplysiida</taxon>
        <taxon>Aplysioidea</taxon>
        <taxon>Aplysiidae</taxon>
        <taxon>Aplysia</taxon>
    </lineage>
</organism>
<sequence>MQSTVLALVLMATCCAHALNIRRQFVRQMVVKEEIEVVEDGQGSFAWKDHALFRYLKANHSPRFSQGVTKGKSNLKSFKWQDCGTSAEIVKIQGLTVTPDPVVLPGGISVKFSATINETVDAPLKMQVELKKHEAFIWITIPCIENLGSCTYDDLCETLMGATCPPEFVKNNIPCKCPFTKGSYSLPTTTFQVDTNQVPSGDYHAQIHLFYGTKPVYCLDAYATIDSN</sequence>
<dbReference type="SMART" id="SM00737">
    <property type="entry name" value="ML"/>
    <property type="match status" value="1"/>
</dbReference>
<dbReference type="InterPro" id="IPR028996">
    <property type="entry name" value="GM2-AP"/>
</dbReference>
<dbReference type="Proteomes" id="UP000694888">
    <property type="component" value="Unplaced"/>
</dbReference>
<reference evidence="5 6" key="1">
    <citation type="submission" date="2025-05" db="UniProtKB">
        <authorList>
            <consortium name="RefSeq"/>
        </authorList>
    </citation>
    <scope>IDENTIFICATION</scope>
</reference>
<dbReference type="PANTHER" id="PTHR17357">
    <property type="entry name" value="GM2 GANGLIOSIDE ACTIVATOR PROTEIN"/>
    <property type="match status" value="1"/>
</dbReference>
<evidence type="ECO:0000259" key="3">
    <source>
        <dbReference type="SMART" id="SM00737"/>
    </source>
</evidence>
<dbReference type="RefSeq" id="XP_005097572.1">
    <property type="nucleotide sequence ID" value="XM_005097515.3"/>
</dbReference>
<feature type="domain" description="MD-2-related lipid-recognition" evidence="3">
    <location>
        <begin position="80"/>
        <end position="223"/>
    </location>
</feature>